<gene>
    <name evidence="2" type="primary">LOC107794214</name>
</gene>
<feature type="region of interest" description="Disordered" evidence="1">
    <location>
        <begin position="202"/>
        <end position="221"/>
    </location>
</feature>
<proteinExistence type="predicted"/>
<evidence type="ECO:0000256" key="1">
    <source>
        <dbReference type="SAM" id="MobiDB-lite"/>
    </source>
</evidence>
<sequence>METVSRIGSAMGNPLYADDCTTKVDRISYARLLIEMDVTKELPQKLAVKDPQGKLFTQEVHYDWVPDFCGSCLQLNPVILRYIRPCLQVGHDCAKNKAQVRKEVKEKTQNIRGRNHNKQWIWQTKQPQEQVVVQKQGTGKDSGSSQQNDTKEDEGWQEARRKSASKGTKNASIEPNQVPTNNGFGPLSECNILADKGRVIIEGQSSKGRGEGRVQSSQYYK</sequence>
<feature type="compositionally biased region" description="Low complexity" evidence="1">
    <location>
        <begin position="123"/>
        <end position="136"/>
    </location>
</feature>
<dbReference type="PANTHER" id="PTHR33233:SF14">
    <property type="entry name" value="ENDONUCLEASE_EXONUCLEASE_PHOSPHATASE"/>
    <property type="match status" value="1"/>
</dbReference>
<dbReference type="AlphaFoldDB" id="A0A1S4A6I4"/>
<dbReference type="PANTHER" id="PTHR33233">
    <property type="entry name" value="ENDONUCLEASE/EXONUCLEASE/PHOSPHATASE"/>
    <property type="match status" value="1"/>
</dbReference>
<organism evidence="2">
    <name type="scientific">Nicotiana tabacum</name>
    <name type="common">Common tobacco</name>
    <dbReference type="NCBI Taxonomy" id="4097"/>
    <lineage>
        <taxon>Eukaryota</taxon>
        <taxon>Viridiplantae</taxon>
        <taxon>Streptophyta</taxon>
        <taxon>Embryophyta</taxon>
        <taxon>Tracheophyta</taxon>
        <taxon>Spermatophyta</taxon>
        <taxon>Magnoliopsida</taxon>
        <taxon>eudicotyledons</taxon>
        <taxon>Gunneridae</taxon>
        <taxon>Pentapetalae</taxon>
        <taxon>asterids</taxon>
        <taxon>lamiids</taxon>
        <taxon>Solanales</taxon>
        <taxon>Solanaceae</taxon>
        <taxon>Nicotianoideae</taxon>
        <taxon>Nicotianeae</taxon>
        <taxon>Nicotiana</taxon>
    </lineage>
</organism>
<dbReference type="PaxDb" id="4097-A0A1S4A6I4"/>
<reference evidence="2" key="1">
    <citation type="submission" date="2025-08" db="UniProtKB">
        <authorList>
            <consortium name="RefSeq"/>
        </authorList>
    </citation>
    <scope>IDENTIFICATION</scope>
</reference>
<feature type="compositionally biased region" description="Polar residues" evidence="1">
    <location>
        <begin position="137"/>
        <end position="148"/>
    </location>
</feature>
<accession>A0A1S4A6I4</accession>
<dbReference type="KEGG" id="nta:107794214"/>
<feature type="compositionally biased region" description="Basic and acidic residues" evidence="1">
    <location>
        <begin position="149"/>
        <end position="161"/>
    </location>
</feature>
<name>A0A1S4A6I4_TOBAC</name>
<dbReference type="RefSeq" id="XP_016472176.1">
    <property type="nucleotide sequence ID" value="XM_016616690.1"/>
</dbReference>
<feature type="region of interest" description="Disordered" evidence="1">
    <location>
        <begin position="104"/>
        <end position="189"/>
    </location>
</feature>
<protein>
    <submittedName>
        <fullName evidence="2">Uncharacterized protein</fullName>
    </submittedName>
</protein>
<evidence type="ECO:0000313" key="2">
    <source>
        <dbReference type="RefSeq" id="XP_016472176.1"/>
    </source>
</evidence>
<dbReference type="OrthoDB" id="1751950at2759"/>
<feature type="compositionally biased region" description="Polar residues" evidence="1">
    <location>
        <begin position="165"/>
        <end position="183"/>
    </location>
</feature>